<dbReference type="Pfam" id="PF13557">
    <property type="entry name" value="Phenol_MetA_deg"/>
    <property type="match status" value="1"/>
</dbReference>
<evidence type="ECO:0000313" key="3">
    <source>
        <dbReference type="Proteomes" id="UP001595974"/>
    </source>
</evidence>
<name>A0ABW1AUL5_9RHOO</name>
<protein>
    <submittedName>
        <fullName evidence="2">Transporter</fullName>
    </submittedName>
</protein>
<proteinExistence type="predicted"/>
<gene>
    <name evidence="2" type="ORF">ACFPTN_15800</name>
</gene>
<reference evidence="3" key="1">
    <citation type="journal article" date="2019" name="Int. J. Syst. Evol. Microbiol.">
        <title>The Global Catalogue of Microorganisms (GCM) 10K type strain sequencing project: providing services to taxonomists for standard genome sequencing and annotation.</title>
        <authorList>
            <consortium name="The Broad Institute Genomics Platform"/>
            <consortium name="The Broad Institute Genome Sequencing Center for Infectious Disease"/>
            <person name="Wu L."/>
            <person name="Ma J."/>
        </authorList>
    </citation>
    <scope>NUCLEOTIDE SEQUENCE [LARGE SCALE GENOMIC DNA]</scope>
    <source>
        <strain evidence="3">SHR3</strain>
    </source>
</reference>
<evidence type="ECO:0000256" key="1">
    <source>
        <dbReference type="SAM" id="SignalP"/>
    </source>
</evidence>
<evidence type="ECO:0000313" key="2">
    <source>
        <dbReference type="EMBL" id="MFC5770844.1"/>
    </source>
</evidence>
<sequence length="293" mass="31897">MTRQIRHTHLAAALAALCASGAASALDVDAGDYTALPEGTNLALLYYQHAEVDHLYADGRKGAGSLRTDAALLRYVHFTKIGDYIIDPQIIVPYVDIDTRGALADAGVNSPGGLGDTLLGATLWLKNDPQKGEYFGFTYFLSTPTGNYDRDRALNIGADRYSHILQAGYINRLSDKFTIDLVADATIHGDNKKANAAGDTLKQAVSYQAQAWLRYHVTDALDLRASLSRHWGGETKLGGVRQDDESNRSKFTIGAAWFVEPTVQLIANVGKDISVDNGPKEDSRVNLRLLKVF</sequence>
<dbReference type="RefSeq" id="WP_096446001.1">
    <property type="nucleotide sequence ID" value="NZ_JBHSOG010000060.1"/>
</dbReference>
<dbReference type="EMBL" id="JBHSOG010000060">
    <property type="protein sequence ID" value="MFC5770844.1"/>
    <property type="molecule type" value="Genomic_DNA"/>
</dbReference>
<feature type="chain" id="PRO_5046046316" evidence="1">
    <location>
        <begin position="26"/>
        <end position="293"/>
    </location>
</feature>
<comment type="caution">
    <text evidence="2">The sequence shown here is derived from an EMBL/GenBank/DDBJ whole genome shotgun (WGS) entry which is preliminary data.</text>
</comment>
<accession>A0ABW1AUL5</accession>
<dbReference type="Proteomes" id="UP001595974">
    <property type="component" value="Unassembled WGS sequence"/>
</dbReference>
<feature type="signal peptide" evidence="1">
    <location>
        <begin position="1"/>
        <end position="25"/>
    </location>
</feature>
<dbReference type="InterPro" id="IPR025737">
    <property type="entry name" value="FApF"/>
</dbReference>
<keyword evidence="1" id="KW-0732">Signal</keyword>
<organism evidence="2 3">
    <name type="scientific">Thauera sinica</name>
    <dbReference type="NCBI Taxonomy" id="2665146"/>
    <lineage>
        <taxon>Bacteria</taxon>
        <taxon>Pseudomonadati</taxon>
        <taxon>Pseudomonadota</taxon>
        <taxon>Betaproteobacteria</taxon>
        <taxon>Rhodocyclales</taxon>
        <taxon>Zoogloeaceae</taxon>
        <taxon>Thauera</taxon>
    </lineage>
</organism>
<keyword evidence="3" id="KW-1185">Reference proteome</keyword>